<evidence type="ECO:0000313" key="10">
    <source>
        <dbReference type="EMBL" id="POH71150.1"/>
    </source>
</evidence>
<feature type="compositionally biased region" description="Low complexity" evidence="8">
    <location>
        <begin position="665"/>
        <end position="676"/>
    </location>
</feature>
<keyword evidence="6 9" id="KW-1133">Transmembrane helix</keyword>
<feature type="transmembrane region" description="Helical" evidence="9">
    <location>
        <begin position="361"/>
        <end position="379"/>
    </location>
</feature>
<dbReference type="GO" id="GO:0022857">
    <property type="term" value="F:transmembrane transporter activity"/>
    <property type="evidence" value="ECO:0007669"/>
    <property type="project" value="InterPro"/>
</dbReference>
<evidence type="ECO:0000256" key="5">
    <source>
        <dbReference type="ARBA" id="ARBA00022692"/>
    </source>
</evidence>
<evidence type="ECO:0000256" key="3">
    <source>
        <dbReference type="ARBA" id="ARBA00022448"/>
    </source>
</evidence>
<dbReference type="PANTHER" id="PTHR30047">
    <property type="entry name" value="HIGH-AFFINITY CHOLINE TRANSPORT PROTEIN-RELATED"/>
    <property type="match status" value="1"/>
</dbReference>
<feature type="transmembrane region" description="Helical" evidence="9">
    <location>
        <begin position="93"/>
        <end position="110"/>
    </location>
</feature>
<keyword evidence="7 9" id="KW-0472">Membrane</keyword>
<dbReference type="GO" id="GO:0005886">
    <property type="term" value="C:plasma membrane"/>
    <property type="evidence" value="ECO:0007669"/>
    <property type="project" value="UniProtKB-SubCell"/>
</dbReference>
<dbReference type="InterPro" id="IPR018093">
    <property type="entry name" value="BCCT_CS"/>
</dbReference>
<accession>A0A2S3ZPL5</accession>
<proteinExistence type="inferred from homology"/>
<evidence type="ECO:0000256" key="7">
    <source>
        <dbReference type="ARBA" id="ARBA00023136"/>
    </source>
</evidence>
<protein>
    <submittedName>
        <fullName evidence="10">Choline transporter</fullName>
    </submittedName>
</protein>
<feature type="transmembrane region" description="Helical" evidence="9">
    <location>
        <begin position="391"/>
        <end position="414"/>
    </location>
</feature>
<dbReference type="RefSeq" id="WP_103429926.1">
    <property type="nucleotide sequence ID" value="NZ_PPXF01000012.1"/>
</dbReference>
<dbReference type="Pfam" id="PF02028">
    <property type="entry name" value="BCCT"/>
    <property type="match status" value="1"/>
</dbReference>
<dbReference type="Proteomes" id="UP000237104">
    <property type="component" value="Unassembled WGS sequence"/>
</dbReference>
<dbReference type="NCBIfam" id="TIGR00842">
    <property type="entry name" value="bcct"/>
    <property type="match status" value="1"/>
</dbReference>
<feature type="transmembrane region" description="Helical" evidence="9">
    <location>
        <begin position="515"/>
        <end position="535"/>
    </location>
</feature>
<dbReference type="InterPro" id="IPR000060">
    <property type="entry name" value="BCCT_transptr"/>
</dbReference>
<feature type="transmembrane region" description="Helical" evidence="9">
    <location>
        <begin position="180"/>
        <end position="202"/>
    </location>
</feature>
<feature type="region of interest" description="Disordered" evidence="8">
    <location>
        <begin position="13"/>
        <end position="41"/>
    </location>
</feature>
<feature type="transmembrane region" description="Helical" evidence="9">
    <location>
        <begin position="271"/>
        <end position="291"/>
    </location>
</feature>
<keyword evidence="3" id="KW-0813">Transport</keyword>
<keyword evidence="4" id="KW-1003">Cell membrane</keyword>
<feature type="transmembrane region" description="Helical" evidence="9">
    <location>
        <begin position="131"/>
        <end position="151"/>
    </location>
</feature>
<evidence type="ECO:0000256" key="4">
    <source>
        <dbReference type="ARBA" id="ARBA00022475"/>
    </source>
</evidence>
<evidence type="ECO:0000256" key="1">
    <source>
        <dbReference type="ARBA" id="ARBA00004651"/>
    </source>
</evidence>
<comment type="similarity">
    <text evidence="2">Belongs to the BCCT transporter (TC 2.A.15) family.</text>
</comment>
<dbReference type="PANTHER" id="PTHR30047:SF7">
    <property type="entry name" value="HIGH-AFFINITY CHOLINE TRANSPORT PROTEIN"/>
    <property type="match status" value="1"/>
</dbReference>
<feature type="compositionally biased region" description="Low complexity" evidence="8">
    <location>
        <begin position="15"/>
        <end position="39"/>
    </location>
</feature>
<feature type="transmembrane region" description="Helical" evidence="9">
    <location>
        <begin position="53"/>
        <end position="73"/>
    </location>
</feature>
<evidence type="ECO:0000256" key="6">
    <source>
        <dbReference type="ARBA" id="ARBA00022989"/>
    </source>
</evidence>
<feature type="transmembrane region" description="Helical" evidence="9">
    <location>
        <begin position="440"/>
        <end position="463"/>
    </location>
</feature>
<evidence type="ECO:0000256" key="2">
    <source>
        <dbReference type="ARBA" id="ARBA00005658"/>
    </source>
</evidence>
<organism evidence="10 11">
    <name type="scientific">Cryobacterium zongtaii</name>
    <dbReference type="NCBI Taxonomy" id="1259217"/>
    <lineage>
        <taxon>Bacteria</taxon>
        <taxon>Bacillati</taxon>
        <taxon>Actinomycetota</taxon>
        <taxon>Actinomycetes</taxon>
        <taxon>Micrococcales</taxon>
        <taxon>Microbacteriaceae</taxon>
        <taxon>Cryobacterium</taxon>
    </lineage>
</organism>
<comment type="subcellular location">
    <subcellularLocation>
        <location evidence="1">Cell membrane</location>
        <topology evidence="1">Multi-pass membrane protein</topology>
    </subcellularLocation>
</comment>
<name>A0A2S3ZPL5_9MICO</name>
<dbReference type="PROSITE" id="PS01303">
    <property type="entry name" value="BCCT"/>
    <property type="match status" value="1"/>
</dbReference>
<evidence type="ECO:0000256" key="8">
    <source>
        <dbReference type="SAM" id="MobiDB-lite"/>
    </source>
</evidence>
<keyword evidence="5 9" id="KW-0812">Transmembrane</keyword>
<feature type="transmembrane region" description="Helical" evidence="9">
    <location>
        <begin position="303"/>
        <end position="323"/>
    </location>
</feature>
<dbReference type="AlphaFoldDB" id="A0A2S3ZPL5"/>
<evidence type="ECO:0000256" key="9">
    <source>
        <dbReference type="SAM" id="Phobius"/>
    </source>
</evidence>
<feature type="region of interest" description="Disordered" evidence="8">
    <location>
        <begin position="603"/>
        <end position="685"/>
    </location>
</feature>
<feature type="transmembrane region" description="Helical" evidence="9">
    <location>
        <begin position="490"/>
        <end position="509"/>
    </location>
</feature>
<sequence length="685" mass="73046">MPQPDWLSVISSTEPADAAGAPSAAPSPSAPPTAATSTSRPGRFGVHVPAPRIFYPALGIIAAVVLVSIFFPVRTGAVLAQLQTLVVAGLGPYYLVLVAFFVIFALWMGLSRFGDIKLGQDDDKPEFGLMSWFSMLFAAGMGIGLVFWGAAEPLTYFLEPKPGVHGSRPELAAAAMSQTFLHWGFHAWAVYAVVGLSLAYAIHRKGRPVSIRWALEPLLGDKVKGRLGDAIDVTAIVGTLFGVATSLGLGVKQIAAGLRHLGVVDSVSNTLLVVLIVIITLIAIASVVSGVGKGIKWLSNINLGAAALFLVAVLLLGPTMYLLRVFVESLGGYLQNIVGLTFDASAFTGQAGLDWQGSWTVFYWGWWISWAPFVGVFIARISRGRTVREFVAGVLLVPTLVTFLWFAVMGGSVIKQVWENPAALVDPEVGIVPENVLFDFLAALPFGPVLAVLAVAIVAIFFITSADSGSLVIDMLASGGETDPPKWSRILWASLVGVVAIALLLAGGLSALQTGAILTAIPVSVVMIGMCIATYRAFRAEHQVLVQVERRVRREEMARRISQSVTNHLENNFDDHFGDQMDGRISAAITDAAGNVSIQTRERRAFWPRRPRGQTPLVDRPDLGELTPEEIGEMQDLGDLMPQDPQPTADTSAAHPSAADHAEPDAVTPDAALAPDADPEDPRTS</sequence>
<reference evidence="10 11" key="1">
    <citation type="submission" date="2018-01" db="EMBL/GenBank/DDBJ databases">
        <title>Cryobacterium sp. nov., from glaciers in China.</title>
        <authorList>
            <person name="Liu Q."/>
            <person name="Xin Y.-H."/>
        </authorList>
    </citation>
    <scope>NUCLEOTIDE SEQUENCE [LARGE SCALE GENOMIC DNA]</scope>
    <source>
        <strain evidence="10 11">TMB1-8</strain>
    </source>
</reference>
<gene>
    <name evidence="10" type="ORF">C3B59_02755</name>
</gene>
<comment type="caution">
    <text evidence="10">The sequence shown here is derived from an EMBL/GenBank/DDBJ whole genome shotgun (WGS) entry which is preliminary data.</text>
</comment>
<evidence type="ECO:0000313" key="11">
    <source>
        <dbReference type="Proteomes" id="UP000237104"/>
    </source>
</evidence>
<feature type="transmembrane region" description="Helical" evidence="9">
    <location>
        <begin position="230"/>
        <end position="251"/>
    </location>
</feature>
<dbReference type="OrthoDB" id="9775735at2"/>
<dbReference type="EMBL" id="PPXF01000012">
    <property type="protein sequence ID" value="POH71150.1"/>
    <property type="molecule type" value="Genomic_DNA"/>
</dbReference>